<dbReference type="InterPro" id="IPR025751">
    <property type="entry name" value="RsbRD_N_dom"/>
</dbReference>
<feature type="domain" description="RsbT co-antagonist protein RsbRD N-terminal" evidence="3">
    <location>
        <begin position="47"/>
        <end position="178"/>
    </location>
</feature>
<dbReference type="RefSeq" id="WP_344054973.1">
    <property type="nucleotide sequence ID" value="NZ_BAAAPK010000001.1"/>
</dbReference>
<evidence type="ECO:0000259" key="3">
    <source>
        <dbReference type="Pfam" id="PF14361"/>
    </source>
</evidence>
<dbReference type="InterPro" id="IPR025736">
    <property type="entry name" value="PucR_C-HTH_dom"/>
</dbReference>
<dbReference type="Gene3D" id="1.10.10.2840">
    <property type="entry name" value="PucR C-terminal helix-turn-helix domain"/>
    <property type="match status" value="1"/>
</dbReference>
<dbReference type="Pfam" id="PF14361">
    <property type="entry name" value="RsbRD_N"/>
    <property type="match status" value="1"/>
</dbReference>
<dbReference type="Pfam" id="PF13556">
    <property type="entry name" value="HTH_30"/>
    <property type="match status" value="1"/>
</dbReference>
<organism evidence="4 5">
    <name type="scientific">Microbacterium lacus</name>
    <dbReference type="NCBI Taxonomy" id="415217"/>
    <lineage>
        <taxon>Bacteria</taxon>
        <taxon>Bacillati</taxon>
        <taxon>Actinomycetota</taxon>
        <taxon>Actinomycetes</taxon>
        <taxon>Micrococcales</taxon>
        <taxon>Microbacteriaceae</taxon>
        <taxon>Microbacterium</taxon>
    </lineage>
</organism>
<evidence type="ECO:0000313" key="4">
    <source>
        <dbReference type="EMBL" id="GAA1679730.1"/>
    </source>
</evidence>
<feature type="compositionally biased region" description="Low complexity" evidence="1">
    <location>
        <begin position="1"/>
        <end position="18"/>
    </location>
</feature>
<name>A0ABP4SZH1_9MICO</name>
<evidence type="ECO:0008006" key="6">
    <source>
        <dbReference type="Google" id="ProtNLM"/>
    </source>
</evidence>
<keyword evidence="5" id="KW-1185">Reference proteome</keyword>
<dbReference type="EMBL" id="BAAAPK010000001">
    <property type="protein sequence ID" value="GAA1679730.1"/>
    <property type="molecule type" value="Genomic_DNA"/>
</dbReference>
<feature type="region of interest" description="Disordered" evidence="1">
    <location>
        <begin position="1"/>
        <end position="20"/>
    </location>
</feature>
<dbReference type="PANTHER" id="PTHR33744">
    <property type="entry name" value="CARBOHYDRATE DIACID REGULATOR"/>
    <property type="match status" value="1"/>
</dbReference>
<sequence>MTGRPARAATVPTPTPVGRVDDPSDWERLVLLLDELIEQQITDLTYHELADELAQSSYRDVSVEEFIERSRMAAIPMIRGVQQRRMPNAGDDGAALQATGRSRALRAVELSDLVRITLVAQVPVASYLSEMAHQRGISNETIVEMLQYLDAWNNWSLLEMIAGYQETAIELIKRDQRRQDLALRQLLGGGLTPVEIQRAAAEASLDIRETYHVLRAVPGEIAFNEVRRALLICIGHTSTEPSITTMYGDMCLVLADVPQGDVAFLVGVSPRVPVSELAEGFRLATRSVDAARQVGITGLVSLDDLSITASVSADQEVAQILKQRYLDPLLDNGAAGQAIIDTVSEFIRRRRSVAETSAAMFLHVNTVRYRLERFESMTACSLKDMRTLAEVWCILHLHGH</sequence>
<evidence type="ECO:0000256" key="1">
    <source>
        <dbReference type="SAM" id="MobiDB-lite"/>
    </source>
</evidence>
<proteinExistence type="predicted"/>
<dbReference type="Proteomes" id="UP001500596">
    <property type="component" value="Unassembled WGS sequence"/>
</dbReference>
<dbReference type="InterPro" id="IPR042070">
    <property type="entry name" value="PucR_C-HTH_sf"/>
</dbReference>
<dbReference type="InterPro" id="IPR051448">
    <property type="entry name" value="CdaR-like_regulators"/>
</dbReference>
<protein>
    <recommendedName>
        <fullName evidence="6">PucR family transcriptional regulator</fullName>
    </recommendedName>
</protein>
<evidence type="ECO:0000259" key="2">
    <source>
        <dbReference type="Pfam" id="PF13556"/>
    </source>
</evidence>
<feature type="domain" description="PucR C-terminal helix-turn-helix" evidence="2">
    <location>
        <begin position="340"/>
        <end position="396"/>
    </location>
</feature>
<reference evidence="5" key="1">
    <citation type="journal article" date="2019" name="Int. J. Syst. Evol. Microbiol.">
        <title>The Global Catalogue of Microorganisms (GCM) 10K type strain sequencing project: providing services to taxonomists for standard genome sequencing and annotation.</title>
        <authorList>
            <consortium name="The Broad Institute Genomics Platform"/>
            <consortium name="The Broad Institute Genome Sequencing Center for Infectious Disease"/>
            <person name="Wu L."/>
            <person name="Ma J."/>
        </authorList>
    </citation>
    <scope>NUCLEOTIDE SEQUENCE [LARGE SCALE GENOMIC DNA]</scope>
    <source>
        <strain evidence="5">JCM 15575</strain>
    </source>
</reference>
<accession>A0ABP4SZH1</accession>
<gene>
    <name evidence="4" type="ORF">GCM10009807_24540</name>
</gene>
<evidence type="ECO:0000313" key="5">
    <source>
        <dbReference type="Proteomes" id="UP001500596"/>
    </source>
</evidence>
<comment type="caution">
    <text evidence="4">The sequence shown here is derived from an EMBL/GenBank/DDBJ whole genome shotgun (WGS) entry which is preliminary data.</text>
</comment>